<dbReference type="EMBL" id="JAAFZH010000022">
    <property type="protein sequence ID" value="NDU98944.1"/>
    <property type="molecule type" value="Genomic_DNA"/>
</dbReference>
<dbReference type="AlphaFoldDB" id="A0A6L9LEI5"/>
<evidence type="ECO:0000313" key="1">
    <source>
        <dbReference type="EMBL" id="NDU98944.1"/>
    </source>
</evidence>
<proteinExistence type="predicted"/>
<protein>
    <submittedName>
        <fullName evidence="1">Uncharacterized protein</fullName>
    </submittedName>
</protein>
<dbReference type="RefSeq" id="WP_163955078.1">
    <property type="nucleotide sequence ID" value="NZ_JAAFZH010000022.1"/>
</dbReference>
<name>A0A6L9LEI5_9BACT</name>
<reference evidence="1 2" key="1">
    <citation type="submission" date="2020-02" db="EMBL/GenBank/DDBJ databases">
        <title>Draft genome sequence of two Spirosoma agri KCTC 52727 and Spirosoma terrae KCTC 52035.</title>
        <authorList>
            <person name="Rojas J."/>
            <person name="Ambika Manirajan B."/>
            <person name="Suarez C."/>
            <person name="Ratering S."/>
            <person name="Schnell S."/>
        </authorList>
    </citation>
    <scope>NUCLEOTIDE SEQUENCE [LARGE SCALE GENOMIC DNA]</scope>
    <source>
        <strain evidence="1 2">KCTC 52035</strain>
    </source>
</reference>
<organism evidence="1 2">
    <name type="scientific">Spirosoma terrae</name>
    <dbReference type="NCBI Taxonomy" id="1968276"/>
    <lineage>
        <taxon>Bacteria</taxon>
        <taxon>Pseudomonadati</taxon>
        <taxon>Bacteroidota</taxon>
        <taxon>Cytophagia</taxon>
        <taxon>Cytophagales</taxon>
        <taxon>Cytophagaceae</taxon>
        <taxon>Spirosoma</taxon>
    </lineage>
</organism>
<gene>
    <name evidence="1" type="ORF">GK108_28955</name>
</gene>
<evidence type="ECO:0000313" key="2">
    <source>
        <dbReference type="Proteomes" id="UP000474175"/>
    </source>
</evidence>
<keyword evidence="2" id="KW-1185">Reference proteome</keyword>
<comment type="caution">
    <text evidence="1">The sequence shown here is derived from an EMBL/GenBank/DDBJ whole genome shotgun (WGS) entry which is preliminary data.</text>
</comment>
<dbReference type="Proteomes" id="UP000474175">
    <property type="component" value="Unassembled WGS sequence"/>
</dbReference>
<sequence>MLNQSLEEIYHQMCARRDAVVLHYLNNMTLKAADPIEYEKYRKEVRTINKRLRTIRECIPSNPILTA</sequence>
<accession>A0A6L9LEI5</accession>